<dbReference type="InterPro" id="IPR045885">
    <property type="entry name" value="GalNAc-T"/>
</dbReference>
<comment type="cofactor">
    <cofactor evidence="1 16">
        <name>Mn(2+)</name>
        <dbReference type="ChEBI" id="CHEBI:29035"/>
    </cofactor>
</comment>
<evidence type="ECO:0000256" key="5">
    <source>
        <dbReference type="ARBA" id="ARBA00022676"/>
    </source>
</evidence>
<dbReference type="GO" id="GO:0030246">
    <property type="term" value="F:carbohydrate binding"/>
    <property type="evidence" value="ECO:0007669"/>
    <property type="project" value="UniProtKB-KW"/>
</dbReference>
<dbReference type="Pfam" id="PF00652">
    <property type="entry name" value="Ricin_B_lectin"/>
    <property type="match status" value="1"/>
</dbReference>
<evidence type="ECO:0000256" key="1">
    <source>
        <dbReference type="ARBA" id="ARBA00001936"/>
    </source>
</evidence>
<sequence length="709" mass="81197">MNFIRRRRSALIKLSVTLCTFWLFLAFTISYRSSGLVGQSEKAWLNEPPPSPMTELEQKKNVDHIQQQMIESISSKLTQSSSSPAKIKQSRVVTFNLKKQQIQKMRKKPQLGGESMQKNVIDVPQSLLHIEAVDIYSYSPDMPGENGTAVVIKKEDLPPKERALYDVGWQKNAFNQYVSDRISIHRKLPKVPDASCYKKQYNDNLPKTSVIICFHNEAWSVLLRTVHSVLSRSPANLLQEIILVDDFSDAEHLKNQLDVYMDRLGIVKIIRLQKREGLIRARLSGAAVAIGPVLTFLDSHCECLEGWLPPLLSRIKENWSNVVCPVIDVIDDDTFKYHCGKSWTTNVGGFDWNLQFNWHPIPERVRKSRGDPTAPVESPTMAGGLFSIDKQYFEHLGTYDPGFDIWGGENLELSFKVWMCGGKLEIVPCSHVGHIFRKRSPYKWRPGVNVVKRNTIRLAEVWLDDYKKYYYERINFNLGDFGDVSDRIALRQQLNCSSFEWYIKNVYPELFVPGNSIAKGEIRCMGQNKRHCLDFASGRKEYNKPISMYPCHGEGGNQYWMLSPTGEIRRDESCVDYAGQKVFLSGCHGLKGNQEWKYNFKDKTLTHVISGLCLEMNRDATGVIMASCDSQNLNQQWTFGEVFVTSTAATMNNSMIPNAHLLIYYYVYLLLHCYAGFIYREPCISIEDCSFGGVCEYYICRYTSINALF</sequence>
<evidence type="ECO:0000256" key="2">
    <source>
        <dbReference type="ARBA" id="ARBA00004323"/>
    </source>
</evidence>
<organism evidence="18 19">
    <name type="scientific">Trichinella papuae</name>
    <dbReference type="NCBI Taxonomy" id="268474"/>
    <lineage>
        <taxon>Eukaryota</taxon>
        <taxon>Metazoa</taxon>
        <taxon>Ecdysozoa</taxon>
        <taxon>Nematoda</taxon>
        <taxon>Enoplea</taxon>
        <taxon>Dorylaimia</taxon>
        <taxon>Trichinellida</taxon>
        <taxon>Trichinellidae</taxon>
        <taxon>Trichinella</taxon>
    </lineage>
</organism>
<dbReference type="InterPro" id="IPR001173">
    <property type="entry name" value="Glyco_trans_2-like"/>
</dbReference>
<dbReference type="GO" id="GO:0004653">
    <property type="term" value="F:polypeptide N-acetylgalactosaminyltransferase activity"/>
    <property type="evidence" value="ECO:0007669"/>
    <property type="project" value="UniProtKB-ARBA"/>
</dbReference>
<feature type="domain" description="Ricin B lectin" evidence="17">
    <location>
        <begin position="519"/>
        <end position="640"/>
    </location>
</feature>
<evidence type="ECO:0000256" key="10">
    <source>
        <dbReference type="ARBA" id="ARBA00022968"/>
    </source>
</evidence>
<dbReference type="Pfam" id="PF00535">
    <property type="entry name" value="Glycos_transf_2"/>
    <property type="match status" value="1"/>
</dbReference>
<dbReference type="PANTHER" id="PTHR11675:SF131">
    <property type="entry name" value="POLYPEPTIDE N-ACETYLGALACTOSAMINYLTRANSFERASE 9-RELATED"/>
    <property type="match status" value="1"/>
</dbReference>
<evidence type="ECO:0000256" key="14">
    <source>
        <dbReference type="ARBA" id="ARBA00023157"/>
    </source>
</evidence>
<reference evidence="18 19" key="1">
    <citation type="submission" date="2015-01" db="EMBL/GenBank/DDBJ databases">
        <title>Evolution of Trichinella species and genotypes.</title>
        <authorList>
            <person name="Korhonen P.K."/>
            <person name="Edoardo P."/>
            <person name="Giuseppe L.R."/>
            <person name="Gasser R.B."/>
        </authorList>
    </citation>
    <scope>NUCLEOTIDE SEQUENCE [LARGE SCALE GENOMIC DNA]</scope>
    <source>
        <strain evidence="18">ISS1980</strain>
    </source>
</reference>
<dbReference type="SUPFAM" id="SSF53448">
    <property type="entry name" value="Nucleotide-diphospho-sugar transferases"/>
    <property type="match status" value="1"/>
</dbReference>
<dbReference type="EMBL" id="JYDO01000158">
    <property type="protein sequence ID" value="KRZ68662.1"/>
    <property type="molecule type" value="Genomic_DNA"/>
</dbReference>
<evidence type="ECO:0000256" key="11">
    <source>
        <dbReference type="ARBA" id="ARBA00022989"/>
    </source>
</evidence>
<keyword evidence="19" id="KW-1185">Reference proteome</keyword>
<evidence type="ECO:0000256" key="7">
    <source>
        <dbReference type="ARBA" id="ARBA00022692"/>
    </source>
</evidence>
<dbReference type="SMART" id="SM00458">
    <property type="entry name" value="RICIN"/>
    <property type="match status" value="1"/>
</dbReference>
<name>A0A0V1MA67_9BILA</name>
<dbReference type="PROSITE" id="PS50231">
    <property type="entry name" value="RICIN_B_LECTIN"/>
    <property type="match status" value="1"/>
</dbReference>
<evidence type="ECO:0000256" key="16">
    <source>
        <dbReference type="RuleBase" id="RU361242"/>
    </source>
</evidence>
<dbReference type="EC" id="2.4.1.-" evidence="16"/>
<dbReference type="GO" id="GO:0006493">
    <property type="term" value="P:protein O-linked glycosylation"/>
    <property type="evidence" value="ECO:0007669"/>
    <property type="project" value="TreeGrafter"/>
</dbReference>
<evidence type="ECO:0000256" key="12">
    <source>
        <dbReference type="ARBA" id="ARBA00023034"/>
    </source>
</evidence>
<dbReference type="OrthoDB" id="6119243at2759"/>
<keyword evidence="6 16" id="KW-0808">Transferase</keyword>
<comment type="similarity">
    <text evidence="4 16">Belongs to the glycosyltransferase 2 family. GalNAc-T subfamily.</text>
</comment>
<dbReference type="CDD" id="cd02510">
    <property type="entry name" value="pp-GalNAc-T"/>
    <property type="match status" value="1"/>
</dbReference>
<keyword evidence="14 16" id="KW-1015">Disulfide bond</keyword>
<comment type="subcellular location">
    <subcellularLocation>
        <location evidence="2 16">Golgi apparatus membrane</location>
        <topology evidence="2 16">Single-pass type II membrane protein</topology>
    </subcellularLocation>
</comment>
<keyword evidence="15 16" id="KW-0464">Manganese</keyword>
<keyword evidence="9 16" id="KW-0430">Lectin</keyword>
<comment type="caution">
    <text evidence="18">The sequence shown here is derived from an EMBL/GenBank/DDBJ whole genome shotgun (WGS) entry which is preliminary data.</text>
</comment>
<keyword evidence="11" id="KW-1133">Transmembrane helix</keyword>
<keyword evidence="13" id="KW-0472">Membrane</keyword>
<dbReference type="UniPathway" id="UPA00378"/>
<evidence type="ECO:0000256" key="8">
    <source>
        <dbReference type="ARBA" id="ARBA00022723"/>
    </source>
</evidence>
<proteinExistence type="inferred from homology"/>
<dbReference type="SUPFAM" id="SSF50370">
    <property type="entry name" value="Ricin B-like lectins"/>
    <property type="match status" value="1"/>
</dbReference>
<dbReference type="GO" id="GO:0000139">
    <property type="term" value="C:Golgi membrane"/>
    <property type="evidence" value="ECO:0007669"/>
    <property type="project" value="UniProtKB-SubCell"/>
</dbReference>
<evidence type="ECO:0000313" key="18">
    <source>
        <dbReference type="EMBL" id="KRZ68662.1"/>
    </source>
</evidence>
<dbReference type="Gene3D" id="3.90.550.10">
    <property type="entry name" value="Spore Coat Polysaccharide Biosynthesis Protein SpsA, Chain A"/>
    <property type="match status" value="1"/>
</dbReference>
<comment type="pathway">
    <text evidence="3 16">Protein modification; protein glycosylation.</text>
</comment>
<evidence type="ECO:0000259" key="17">
    <source>
        <dbReference type="SMART" id="SM00458"/>
    </source>
</evidence>
<dbReference type="GO" id="GO:0046872">
    <property type="term" value="F:metal ion binding"/>
    <property type="evidence" value="ECO:0007669"/>
    <property type="project" value="UniProtKB-KW"/>
</dbReference>
<evidence type="ECO:0000256" key="9">
    <source>
        <dbReference type="ARBA" id="ARBA00022734"/>
    </source>
</evidence>
<keyword evidence="8" id="KW-0479">Metal-binding</keyword>
<keyword evidence="5 16" id="KW-0328">Glycosyltransferase</keyword>
<dbReference type="InterPro" id="IPR029044">
    <property type="entry name" value="Nucleotide-diphossugar_trans"/>
</dbReference>
<keyword evidence="12 16" id="KW-0333">Golgi apparatus</keyword>
<gene>
    <name evidence="18" type="primary">gly-5</name>
    <name evidence="18" type="ORF">T10_9998</name>
</gene>
<accession>A0A0V1MA67</accession>
<evidence type="ECO:0000256" key="13">
    <source>
        <dbReference type="ARBA" id="ARBA00023136"/>
    </source>
</evidence>
<keyword evidence="7" id="KW-0812">Transmembrane</keyword>
<evidence type="ECO:0000256" key="3">
    <source>
        <dbReference type="ARBA" id="ARBA00004922"/>
    </source>
</evidence>
<dbReference type="PANTHER" id="PTHR11675">
    <property type="entry name" value="N-ACETYLGALACTOSAMINYLTRANSFERASE"/>
    <property type="match status" value="1"/>
</dbReference>
<dbReference type="AlphaFoldDB" id="A0A0V1MA67"/>
<dbReference type="FunFam" id="3.90.550.10:FF:000021">
    <property type="entry name" value="Polypeptide N-acetylgalactosaminyltransferase"/>
    <property type="match status" value="1"/>
</dbReference>
<dbReference type="InterPro" id="IPR035992">
    <property type="entry name" value="Ricin_B-like_lectins"/>
</dbReference>
<dbReference type="Gene3D" id="2.80.10.50">
    <property type="match status" value="1"/>
</dbReference>
<keyword evidence="10" id="KW-0735">Signal-anchor</keyword>
<evidence type="ECO:0000256" key="15">
    <source>
        <dbReference type="ARBA" id="ARBA00023211"/>
    </source>
</evidence>
<protein>
    <recommendedName>
        <fullName evidence="16">Polypeptide N-acetylgalactosaminyltransferase</fullName>
        <ecNumber evidence="16">2.4.1.-</ecNumber>
    </recommendedName>
    <alternativeName>
        <fullName evidence="16">Protein-UDP acetylgalactosaminyltransferase</fullName>
    </alternativeName>
</protein>
<dbReference type="Proteomes" id="UP000054843">
    <property type="component" value="Unassembled WGS sequence"/>
</dbReference>
<dbReference type="InterPro" id="IPR000772">
    <property type="entry name" value="Ricin_B_lectin"/>
</dbReference>
<evidence type="ECO:0000256" key="4">
    <source>
        <dbReference type="ARBA" id="ARBA00005680"/>
    </source>
</evidence>
<evidence type="ECO:0000313" key="19">
    <source>
        <dbReference type="Proteomes" id="UP000054843"/>
    </source>
</evidence>
<evidence type="ECO:0000256" key="6">
    <source>
        <dbReference type="ARBA" id="ARBA00022679"/>
    </source>
</evidence>
<dbReference type="STRING" id="268474.A0A0V1MA67"/>
<dbReference type="CDD" id="cd23462">
    <property type="entry name" value="beta-trefoil_Ricin_Pgant9-like"/>
    <property type="match status" value="1"/>
</dbReference>